<dbReference type="GO" id="GO:0009229">
    <property type="term" value="P:thiamine diphosphate biosynthetic process"/>
    <property type="evidence" value="ECO:0007669"/>
    <property type="project" value="UniProtKB-UniRule"/>
</dbReference>
<dbReference type="InterPro" id="IPR013785">
    <property type="entry name" value="Aldolase_TIM"/>
</dbReference>
<dbReference type="InterPro" id="IPR036206">
    <property type="entry name" value="ThiamineP_synth_sf"/>
</dbReference>
<evidence type="ECO:0000256" key="2">
    <source>
        <dbReference type="ARBA" id="ARBA00022679"/>
    </source>
</evidence>
<feature type="binding site" evidence="13">
    <location>
        <begin position="331"/>
        <end position="335"/>
    </location>
    <ligand>
        <name>4-amino-2-methyl-5-(diphosphooxymethyl)pyrimidine</name>
        <dbReference type="ChEBI" id="CHEBI:57841"/>
    </ligand>
</feature>
<dbReference type="GO" id="GO:0009228">
    <property type="term" value="P:thiamine biosynthetic process"/>
    <property type="evidence" value="ECO:0007669"/>
    <property type="project" value="UniProtKB-KW"/>
</dbReference>
<comment type="catalytic activity">
    <reaction evidence="10 13">
        <text>4-methyl-5-(2-phosphooxyethyl)-thiazole + 4-amino-2-methyl-5-(diphosphooxymethyl)pyrimidine + H(+) = thiamine phosphate + diphosphate</text>
        <dbReference type="Rhea" id="RHEA:22328"/>
        <dbReference type="ChEBI" id="CHEBI:15378"/>
        <dbReference type="ChEBI" id="CHEBI:33019"/>
        <dbReference type="ChEBI" id="CHEBI:37575"/>
        <dbReference type="ChEBI" id="CHEBI:57841"/>
        <dbReference type="ChEBI" id="CHEBI:58296"/>
        <dbReference type="EC" id="2.5.1.3"/>
    </reaction>
</comment>
<dbReference type="PANTHER" id="PTHR20858:SF17">
    <property type="entry name" value="HYDROXYMETHYLPYRIMIDINE_PHOSPHOMETHYLPYRIMIDINE KINASE THI20-RELATED"/>
    <property type="match status" value="1"/>
</dbReference>
<evidence type="ECO:0000256" key="1">
    <source>
        <dbReference type="ARBA" id="ARBA00005165"/>
    </source>
</evidence>
<dbReference type="FunFam" id="3.20.20.70:FF:000064">
    <property type="entry name" value="Thiamine-phosphate synthase"/>
    <property type="match status" value="1"/>
</dbReference>
<keyword evidence="8 13" id="KW-0784">Thiamine biosynthesis</keyword>
<evidence type="ECO:0000313" key="16">
    <source>
        <dbReference type="EMBL" id="QTD53571.1"/>
    </source>
</evidence>
<dbReference type="CDD" id="cd00564">
    <property type="entry name" value="TMP_TenI"/>
    <property type="match status" value="1"/>
</dbReference>
<protein>
    <recommendedName>
        <fullName evidence="13">Thiamine-phosphate synthase</fullName>
        <shortName evidence="13">TP synthase</shortName>
        <shortName evidence="13">TPS</shortName>
        <ecNumber evidence="13">2.5.1.3</ecNumber>
    </recommendedName>
    <alternativeName>
        <fullName evidence="13">Thiamine-phosphate pyrophosphorylase</fullName>
        <shortName evidence="13">TMP pyrophosphorylase</shortName>
        <shortName evidence="13">TMP-PPase</shortName>
    </alternativeName>
</protein>
<feature type="binding site" evidence="13">
    <location>
        <position position="364"/>
    </location>
    <ligand>
        <name>Mg(2+)</name>
        <dbReference type="ChEBI" id="CHEBI:18420"/>
    </ligand>
</feature>
<evidence type="ECO:0000313" key="17">
    <source>
        <dbReference type="Proteomes" id="UP000663929"/>
    </source>
</evidence>
<keyword evidence="3 13" id="KW-0479">Metal-binding</keyword>
<feature type="binding site" evidence="13">
    <location>
        <position position="363"/>
    </location>
    <ligand>
        <name>4-amino-2-methyl-5-(diphosphooxymethyl)pyrimidine</name>
        <dbReference type="ChEBI" id="CHEBI:57841"/>
    </ligand>
</feature>
<dbReference type="EC" id="2.5.1.3" evidence="13"/>
<dbReference type="InterPro" id="IPR013749">
    <property type="entry name" value="PM/HMP-P_kinase-1"/>
</dbReference>
<feature type="binding site" evidence="13">
    <location>
        <begin position="428"/>
        <end position="430"/>
    </location>
    <ligand>
        <name>2-[(2R,5Z)-2-carboxy-4-methylthiazol-5(2H)-ylidene]ethyl phosphate</name>
        <dbReference type="ChEBI" id="CHEBI:62899"/>
    </ligand>
</feature>
<evidence type="ECO:0000256" key="7">
    <source>
        <dbReference type="ARBA" id="ARBA00022842"/>
    </source>
</evidence>
<evidence type="ECO:0000259" key="15">
    <source>
        <dbReference type="Pfam" id="PF08543"/>
    </source>
</evidence>
<comment type="catalytic activity">
    <reaction evidence="11 13">
        <text>2-(2-carboxy-4-methylthiazol-5-yl)ethyl phosphate + 4-amino-2-methyl-5-(diphosphooxymethyl)pyrimidine + 2 H(+) = thiamine phosphate + CO2 + diphosphate</text>
        <dbReference type="Rhea" id="RHEA:47848"/>
        <dbReference type="ChEBI" id="CHEBI:15378"/>
        <dbReference type="ChEBI" id="CHEBI:16526"/>
        <dbReference type="ChEBI" id="CHEBI:33019"/>
        <dbReference type="ChEBI" id="CHEBI:37575"/>
        <dbReference type="ChEBI" id="CHEBI:57841"/>
        <dbReference type="ChEBI" id="CHEBI:62890"/>
        <dbReference type="EC" id="2.5.1.3"/>
    </reaction>
</comment>
<evidence type="ECO:0000256" key="10">
    <source>
        <dbReference type="ARBA" id="ARBA00047334"/>
    </source>
</evidence>
<dbReference type="HAMAP" id="MF_00097">
    <property type="entry name" value="TMP_synthase"/>
    <property type="match status" value="1"/>
</dbReference>
<dbReference type="PANTHER" id="PTHR20858">
    <property type="entry name" value="PHOSPHOMETHYLPYRIMIDINE KINASE"/>
    <property type="match status" value="1"/>
</dbReference>
<comment type="pathway">
    <text evidence="1 13">Cofactor biosynthesis; thiamine diphosphate biosynthesis; thiamine phosphate from 4-amino-2-methyl-5-diphosphomethylpyrimidine and 4-methyl-5-(2-phosphoethyl)-thiazole: step 1/1.</text>
</comment>
<evidence type="ECO:0000259" key="14">
    <source>
        <dbReference type="Pfam" id="PF02581"/>
    </source>
</evidence>
<feature type="domain" description="Thiamine phosphate synthase/TenI" evidence="14">
    <location>
        <begin position="315"/>
        <end position="482"/>
    </location>
</feature>
<keyword evidence="4" id="KW-0547">Nucleotide-binding</keyword>
<accession>A0A8A4TWK8</accession>
<dbReference type="Pfam" id="PF02581">
    <property type="entry name" value="TMP-TENI"/>
    <property type="match status" value="1"/>
</dbReference>
<dbReference type="GO" id="GO:0000287">
    <property type="term" value="F:magnesium ion binding"/>
    <property type="evidence" value="ECO:0007669"/>
    <property type="project" value="UniProtKB-UniRule"/>
</dbReference>
<dbReference type="InterPro" id="IPR022998">
    <property type="entry name" value="ThiamineP_synth_TenI"/>
</dbReference>
<comment type="function">
    <text evidence="13">Condenses 4-methyl-5-(beta-hydroxyethyl)thiazole monophosphate (THZ-P) and 2-methyl-4-amino-5-hydroxymethyl pyrimidine pyrophosphate (HMP-PP) to form thiamine monophosphate (TMP).</text>
</comment>
<gene>
    <name evidence="16" type="primary">thiD</name>
    <name evidence="13" type="synonym">thiE</name>
    <name evidence="16" type="ORF">J3U87_14040</name>
</gene>
<feature type="binding site" evidence="13">
    <location>
        <position position="383"/>
    </location>
    <ligand>
        <name>Mg(2+)</name>
        <dbReference type="ChEBI" id="CHEBI:18420"/>
    </ligand>
</feature>
<comment type="similarity">
    <text evidence="13">Belongs to the thiamine-phosphate synthase family.</text>
</comment>
<feature type="binding site" evidence="13">
    <location>
        <position position="459"/>
    </location>
    <ligand>
        <name>2-[(2R,5Z)-2-carboxy-4-methylthiazol-5(2H)-ylidene]ethyl phosphate</name>
        <dbReference type="ChEBI" id="CHEBI:62899"/>
    </ligand>
</feature>
<dbReference type="GO" id="GO:0005829">
    <property type="term" value="C:cytosol"/>
    <property type="evidence" value="ECO:0007669"/>
    <property type="project" value="TreeGrafter"/>
</dbReference>
<dbReference type="InterPro" id="IPR004399">
    <property type="entry name" value="HMP/HMP-P_kinase_dom"/>
</dbReference>
<dbReference type="RefSeq" id="WP_237383673.1">
    <property type="nucleotide sequence ID" value="NZ_CP071793.1"/>
</dbReference>
<reference evidence="16" key="1">
    <citation type="submission" date="2021-03" db="EMBL/GenBank/DDBJ databases">
        <title>Acanthopleuribacteraceae sp. M133.</title>
        <authorList>
            <person name="Wang G."/>
        </authorList>
    </citation>
    <scope>NUCLEOTIDE SEQUENCE</scope>
    <source>
        <strain evidence="16">M133</strain>
    </source>
</reference>
<dbReference type="GO" id="GO:0008972">
    <property type="term" value="F:phosphomethylpyrimidine kinase activity"/>
    <property type="evidence" value="ECO:0007669"/>
    <property type="project" value="InterPro"/>
</dbReference>
<dbReference type="GO" id="GO:0005524">
    <property type="term" value="F:ATP binding"/>
    <property type="evidence" value="ECO:0007669"/>
    <property type="project" value="UniProtKB-KW"/>
</dbReference>
<evidence type="ECO:0000256" key="3">
    <source>
        <dbReference type="ARBA" id="ARBA00022723"/>
    </source>
</evidence>
<dbReference type="GO" id="GO:0004789">
    <property type="term" value="F:thiamine-phosphate diphosphorylase activity"/>
    <property type="evidence" value="ECO:0007669"/>
    <property type="project" value="UniProtKB-UniRule"/>
</dbReference>
<dbReference type="GO" id="GO:0008902">
    <property type="term" value="F:hydroxymethylpyrimidine kinase activity"/>
    <property type="evidence" value="ECO:0007669"/>
    <property type="project" value="TreeGrafter"/>
</dbReference>
<dbReference type="CDD" id="cd01169">
    <property type="entry name" value="HMPP_kinase"/>
    <property type="match status" value="1"/>
</dbReference>
<evidence type="ECO:0000256" key="11">
    <source>
        <dbReference type="ARBA" id="ARBA00047851"/>
    </source>
</evidence>
<dbReference type="AlphaFoldDB" id="A0A8A4TWK8"/>
<dbReference type="NCBIfam" id="TIGR00097">
    <property type="entry name" value="HMP-P_kinase"/>
    <property type="match status" value="1"/>
</dbReference>
<dbReference type="NCBIfam" id="NF002904">
    <property type="entry name" value="PRK03512.1"/>
    <property type="match status" value="1"/>
</dbReference>
<dbReference type="UniPathway" id="UPA00060">
    <property type="reaction ID" value="UER00141"/>
</dbReference>
<keyword evidence="17" id="KW-1185">Reference proteome</keyword>
<keyword evidence="9" id="KW-0511">Multifunctional enzyme</keyword>
<comment type="catalytic activity">
    <reaction evidence="12 13">
        <text>2-[(2R,5Z)-2-carboxy-4-methylthiazol-5(2H)-ylidene]ethyl phosphate + 4-amino-2-methyl-5-(diphosphooxymethyl)pyrimidine + 2 H(+) = thiamine phosphate + CO2 + diphosphate</text>
        <dbReference type="Rhea" id="RHEA:47844"/>
        <dbReference type="ChEBI" id="CHEBI:15378"/>
        <dbReference type="ChEBI" id="CHEBI:16526"/>
        <dbReference type="ChEBI" id="CHEBI:33019"/>
        <dbReference type="ChEBI" id="CHEBI:37575"/>
        <dbReference type="ChEBI" id="CHEBI:57841"/>
        <dbReference type="ChEBI" id="CHEBI:62899"/>
        <dbReference type="EC" id="2.5.1.3"/>
    </reaction>
</comment>
<evidence type="ECO:0000256" key="9">
    <source>
        <dbReference type="ARBA" id="ARBA00023268"/>
    </source>
</evidence>
<dbReference type="SUPFAM" id="SSF53613">
    <property type="entry name" value="Ribokinase-like"/>
    <property type="match status" value="1"/>
</dbReference>
<evidence type="ECO:0000256" key="6">
    <source>
        <dbReference type="ARBA" id="ARBA00022840"/>
    </source>
</evidence>
<feature type="binding site" evidence="13">
    <location>
        <position position="431"/>
    </location>
    <ligand>
        <name>4-amino-2-methyl-5-(diphosphooxymethyl)pyrimidine</name>
        <dbReference type="ChEBI" id="CHEBI:57841"/>
    </ligand>
</feature>
<sequence>MTEPSEDASSHSGASLPSLPVCWTIAGSDSGGGAGIQADLKTFFALGVHGCSVITALTAQNTRGVAAVALTEPSMLDYQWQALVEDLPAAAIKLGMLGDAAVIRAVAERLNQTDAFVVLDPVMVATSGSSLMAPEARSVMVETLFPRADLITPNLPEAEALLGRRLRTPAQVEHAAVQLRALGARAVLIKGGHGDAPFSQDHFSDGTASFWLTGPRIETPHTHGSGCTLSAAIAAAVALGYELADALVIGKAFITAAIRDARPQGSGPGPVLQGAWPEREADLPWMTSDAESGRNRLRFPDCGPRQLGFYPIVDRVAWMKRLLPLGVSTIQLRIKDLTGAALENEIHRAVELSKHYNCRLFVNDYWELALRFDAYGVHLGQEDLPHADLARLCKAGLRLGVSTHCYYEVARALAVHPSYMAIGPVFSTQTKVMRFAPQGLAALARWRRSLGFPLVAIGGIKLNHVDRVLAAGADSIAVITAITEAEDPEGAARQWLQCFE</sequence>
<dbReference type="Proteomes" id="UP000663929">
    <property type="component" value="Chromosome"/>
</dbReference>
<dbReference type="NCBIfam" id="TIGR00693">
    <property type="entry name" value="thiE"/>
    <property type="match status" value="1"/>
</dbReference>
<dbReference type="Gene3D" id="3.20.20.70">
    <property type="entry name" value="Aldolase class I"/>
    <property type="match status" value="1"/>
</dbReference>
<dbReference type="Gene3D" id="3.40.1190.20">
    <property type="match status" value="1"/>
</dbReference>
<name>A0A8A4TWK8_SULCO</name>
<feature type="binding site" evidence="13">
    <location>
        <begin position="479"/>
        <end position="480"/>
    </location>
    <ligand>
        <name>2-[(2R,5Z)-2-carboxy-4-methylthiazol-5(2H)-ylidene]ethyl phosphate</name>
        <dbReference type="ChEBI" id="CHEBI:62899"/>
    </ligand>
</feature>
<keyword evidence="7 13" id="KW-0460">Magnesium</keyword>
<dbReference type="FunFam" id="3.40.1190.20:FF:000003">
    <property type="entry name" value="Phosphomethylpyrimidine kinase ThiD"/>
    <property type="match status" value="1"/>
</dbReference>
<keyword evidence="6" id="KW-0067">ATP-binding</keyword>
<dbReference type="InterPro" id="IPR029056">
    <property type="entry name" value="Ribokinase-like"/>
</dbReference>
<proteinExistence type="inferred from homology"/>
<feature type="binding site" evidence="13">
    <location>
        <position position="402"/>
    </location>
    <ligand>
        <name>4-amino-2-methyl-5-(diphosphooxymethyl)pyrimidine</name>
        <dbReference type="ChEBI" id="CHEBI:57841"/>
    </ligand>
</feature>
<feature type="domain" description="Pyridoxamine kinase/Phosphomethylpyrimidine kinase" evidence="15">
    <location>
        <begin position="29"/>
        <end position="271"/>
    </location>
</feature>
<dbReference type="Pfam" id="PF08543">
    <property type="entry name" value="Phos_pyr_kin"/>
    <property type="match status" value="1"/>
</dbReference>
<evidence type="ECO:0000256" key="4">
    <source>
        <dbReference type="ARBA" id="ARBA00022741"/>
    </source>
</evidence>
<comment type="cofactor">
    <cofactor evidence="13">
        <name>Mg(2+)</name>
        <dbReference type="ChEBI" id="CHEBI:18420"/>
    </cofactor>
    <text evidence="13">Binds 1 Mg(2+) ion per subunit.</text>
</comment>
<evidence type="ECO:0000256" key="5">
    <source>
        <dbReference type="ARBA" id="ARBA00022777"/>
    </source>
</evidence>
<dbReference type="EMBL" id="CP071793">
    <property type="protein sequence ID" value="QTD53571.1"/>
    <property type="molecule type" value="Genomic_DNA"/>
</dbReference>
<evidence type="ECO:0000256" key="8">
    <source>
        <dbReference type="ARBA" id="ARBA00022977"/>
    </source>
</evidence>
<organism evidence="16 17">
    <name type="scientific">Sulfidibacter corallicola</name>
    <dbReference type="NCBI Taxonomy" id="2818388"/>
    <lineage>
        <taxon>Bacteria</taxon>
        <taxon>Pseudomonadati</taxon>
        <taxon>Acidobacteriota</taxon>
        <taxon>Holophagae</taxon>
        <taxon>Acanthopleuribacterales</taxon>
        <taxon>Acanthopleuribacteraceae</taxon>
        <taxon>Sulfidibacter</taxon>
    </lineage>
</organism>
<keyword evidence="2 13" id="KW-0808">Transferase</keyword>
<evidence type="ECO:0000256" key="13">
    <source>
        <dbReference type="HAMAP-Rule" id="MF_00097"/>
    </source>
</evidence>
<keyword evidence="5 16" id="KW-0418">Kinase</keyword>
<evidence type="ECO:0000256" key="12">
    <source>
        <dbReference type="ARBA" id="ARBA00047883"/>
    </source>
</evidence>
<dbReference type="SUPFAM" id="SSF51391">
    <property type="entry name" value="Thiamin phosphate synthase"/>
    <property type="match status" value="1"/>
</dbReference>
<dbReference type="KEGG" id="scor:J3U87_14040"/>
<dbReference type="InterPro" id="IPR034291">
    <property type="entry name" value="TMP_synthase"/>
</dbReference>